<dbReference type="InterPro" id="IPR000727">
    <property type="entry name" value="T_SNARE_dom"/>
</dbReference>
<proteinExistence type="inferred from homology"/>
<dbReference type="SUPFAM" id="SSF58038">
    <property type="entry name" value="SNARE fusion complex"/>
    <property type="match status" value="1"/>
</dbReference>
<keyword evidence="5" id="KW-0653">Protein transport</keyword>
<dbReference type="GeneID" id="96900382"/>
<evidence type="ECO:0000256" key="7">
    <source>
        <dbReference type="ARBA" id="ARBA00023054"/>
    </source>
</evidence>
<dbReference type="eggNOG" id="KOG3894">
    <property type="taxonomic scope" value="Eukaryota"/>
</dbReference>
<dbReference type="OrthoDB" id="342981at2759"/>
<keyword evidence="13" id="KW-1185">Reference proteome</keyword>
<accession>G0V605</accession>
<dbReference type="RefSeq" id="XP_003673284.1">
    <property type="nucleotide sequence ID" value="XM_003673236.1"/>
</dbReference>
<gene>
    <name evidence="12" type="primary">NCAS0A03370</name>
    <name evidence="12" type="ordered locus">NCAS_0A03370</name>
</gene>
<evidence type="ECO:0000259" key="11">
    <source>
        <dbReference type="PROSITE" id="PS50192"/>
    </source>
</evidence>
<evidence type="ECO:0000256" key="5">
    <source>
        <dbReference type="ARBA" id="ARBA00022927"/>
    </source>
</evidence>
<feature type="domain" description="T-SNARE coiled-coil homology" evidence="11">
    <location>
        <begin position="260"/>
        <end position="322"/>
    </location>
</feature>
<dbReference type="STRING" id="1064592.G0V605"/>
<keyword evidence="8 10" id="KW-0472">Membrane</keyword>
<comment type="subcellular location">
    <subcellularLocation>
        <location evidence="1">Membrane</location>
        <topology evidence="1">Single-pass type IV membrane protein</topology>
    </subcellularLocation>
</comment>
<evidence type="ECO:0000256" key="4">
    <source>
        <dbReference type="ARBA" id="ARBA00022692"/>
    </source>
</evidence>
<evidence type="ECO:0000256" key="1">
    <source>
        <dbReference type="ARBA" id="ARBA00004211"/>
    </source>
</evidence>
<protein>
    <recommendedName>
        <fullName evidence="11">t-SNARE coiled-coil homology domain-containing protein</fullName>
    </recommendedName>
</protein>
<feature type="transmembrane region" description="Helical" evidence="10">
    <location>
        <begin position="332"/>
        <end position="350"/>
    </location>
</feature>
<evidence type="ECO:0000256" key="9">
    <source>
        <dbReference type="SAM" id="Coils"/>
    </source>
</evidence>
<dbReference type="GO" id="GO:0016320">
    <property type="term" value="P:endoplasmic reticulum membrane fusion"/>
    <property type="evidence" value="ECO:0007669"/>
    <property type="project" value="EnsemblFungi"/>
</dbReference>
<evidence type="ECO:0000313" key="13">
    <source>
        <dbReference type="Proteomes" id="UP000001640"/>
    </source>
</evidence>
<keyword evidence="6 10" id="KW-1133">Transmembrane helix</keyword>
<dbReference type="GO" id="GO:0015031">
    <property type="term" value="P:protein transport"/>
    <property type="evidence" value="ECO:0007669"/>
    <property type="project" value="UniProtKB-KW"/>
</dbReference>
<evidence type="ECO:0000256" key="6">
    <source>
        <dbReference type="ARBA" id="ARBA00022989"/>
    </source>
</evidence>
<keyword evidence="3" id="KW-0813">Transport</keyword>
<dbReference type="Proteomes" id="UP000001640">
    <property type="component" value="Chromosome 1"/>
</dbReference>
<dbReference type="SMART" id="SM00397">
    <property type="entry name" value="t_SNARE"/>
    <property type="match status" value="1"/>
</dbReference>
<dbReference type="Pfam" id="PF10496">
    <property type="entry name" value="Syntaxin-18_N"/>
    <property type="match status" value="1"/>
</dbReference>
<evidence type="ECO:0000313" key="12">
    <source>
        <dbReference type="EMBL" id="CCC66895.1"/>
    </source>
</evidence>
<dbReference type="GO" id="GO:0005783">
    <property type="term" value="C:endoplasmic reticulum"/>
    <property type="evidence" value="ECO:0007669"/>
    <property type="project" value="EnsemblFungi"/>
</dbReference>
<dbReference type="FunCoup" id="G0V605">
    <property type="interactions" value="314"/>
</dbReference>
<dbReference type="PANTHER" id="PTHR15959">
    <property type="entry name" value="SYNTAXIN-18"/>
    <property type="match status" value="1"/>
</dbReference>
<evidence type="ECO:0000256" key="10">
    <source>
        <dbReference type="SAM" id="Phobius"/>
    </source>
</evidence>
<dbReference type="InterPro" id="IPR019529">
    <property type="entry name" value="Syntaxin-18_N"/>
</dbReference>
<evidence type="ECO:0000256" key="3">
    <source>
        <dbReference type="ARBA" id="ARBA00022448"/>
    </source>
</evidence>
<name>G0V605_NAUCA</name>
<evidence type="ECO:0000256" key="2">
    <source>
        <dbReference type="ARBA" id="ARBA00009063"/>
    </source>
</evidence>
<dbReference type="PROSITE" id="PS50192">
    <property type="entry name" value="T_SNARE"/>
    <property type="match status" value="1"/>
</dbReference>
<dbReference type="InParanoid" id="G0V605"/>
<organism evidence="12 13">
    <name type="scientific">Naumovozyma castellii</name>
    <name type="common">Yeast</name>
    <name type="synonym">Saccharomyces castellii</name>
    <dbReference type="NCBI Taxonomy" id="27288"/>
    <lineage>
        <taxon>Eukaryota</taxon>
        <taxon>Fungi</taxon>
        <taxon>Dikarya</taxon>
        <taxon>Ascomycota</taxon>
        <taxon>Saccharomycotina</taxon>
        <taxon>Saccharomycetes</taxon>
        <taxon>Saccharomycetales</taxon>
        <taxon>Saccharomycetaceae</taxon>
        <taxon>Naumovozyma</taxon>
    </lineage>
</organism>
<evidence type="ECO:0000256" key="8">
    <source>
        <dbReference type="ARBA" id="ARBA00023136"/>
    </source>
</evidence>
<dbReference type="GO" id="GO:0006890">
    <property type="term" value="P:retrograde vesicle-mediated transport, Golgi to endoplasmic reticulum"/>
    <property type="evidence" value="ECO:0007669"/>
    <property type="project" value="EnsemblFungi"/>
</dbReference>
<keyword evidence="4 10" id="KW-0812">Transmembrane</keyword>
<comment type="similarity">
    <text evidence="2">Belongs to the syntaxin family.</text>
</comment>
<feature type="coiled-coil region" evidence="9">
    <location>
        <begin position="227"/>
        <end position="269"/>
    </location>
</feature>
<dbReference type="EMBL" id="HE576752">
    <property type="protein sequence ID" value="CCC66895.1"/>
    <property type="molecule type" value="Genomic_DNA"/>
</dbReference>
<reference evidence="12 13" key="1">
    <citation type="journal article" date="2011" name="Proc. Natl. Acad. Sci. U.S.A.">
        <title>Evolutionary erosion of yeast sex chromosomes by mating-type switching accidents.</title>
        <authorList>
            <person name="Gordon J.L."/>
            <person name="Armisen D."/>
            <person name="Proux-Wera E."/>
            <person name="Oheigeartaigh S.S."/>
            <person name="Byrne K.P."/>
            <person name="Wolfe K.H."/>
        </authorList>
    </citation>
    <scope>NUCLEOTIDE SEQUENCE [LARGE SCALE GENOMIC DNA]</scope>
    <source>
        <strain evidence="13">ATCC 76901 / BCRC 22586 / CBS 4309 / NBRC 1992 / NRRL Y-12630</strain>
    </source>
</reference>
<keyword evidence="7 9" id="KW-0175">Coiled coil</keyword>
<dbReference type="KEGG" id="ncs:NCAS_0A03370"/>
<dbReference type="Gene3D" id="1.20.5.110">
    <property type="match status" value="1"/>
</dbReference>
<dbReference type="AlphaFoldDB" id="G0V605"/>
<dbReference type="OMA" id="YRIRTHI"/>
<sequence>MANLTPLFRQCVTIIQTEHPSFKEPSQKTASQFRLNDTFIKECHQLLKCLLEMKKLATSIESQYLNDDDLEMTEAEKDDFDTEYRLQFQKYIQKFQLLESYEIDRQKLVNENLLKKQSNVLLNLFHSSSDKDNVKRLDKKTLQSLHQTNNNFRLGVLQSLSLLIGIVSSKFTSMQEERLSLQRKFDALNLNFPLNHDQSTSASSPLPSMTNIPSSAISMTVSESGPVETTHEEVKNYEETMSILTQQQIQLLESEHEELLNDKNEQLKKIEMINKSILDIVSIQTELSSHLQIQSQNINTVLDNQDDIELNIKAGNKQLQRAQRSAGKTARLTTYLAIIFGILILFLDYIS</sequence>
<dbReference type="GO" id="GO:0031201">
    <property type="term" value="C:SNARE complex"/>
    <property type="evidence" value="ECO:0007669"/>
    <property type="project" value="EnsemblFungi"/>
</dbReference>
<dbReference type="PANTHER" id="PTHR15959:SF0">
    <property type="entry name" value="SYNTAXIN-18"/>
    <property type="match status" value="1"/>
</dbReference>
<reference key="2">
    <citation type="submission" date="2011-08" db="EMBL/GenBank/DDBJ databases">
        <title>Genome sequence of Naumovozyma castellii.</title>
        <authorList>
            <person name="Gordon J.L."/>
            <person name="Armisen D."/>
            <person name="Proux-Wera E."/>
            <person name="OhEigeartaigh S.S."/>
            <person name="Byrne K.P."/>
            <person name="Wolfe K.H."/>
        </authorList>
    </citation>
    <scope>NUCLEOTIDE SEQUENCE</scope>
    <source>
        <strain>Type strain:CBS 4309</strain>
    </source>
</reference>
<dbReference type="HOGENOM" id="CLU_069210_1_0_1"/>